<sequence>MNITPVSGTHAAERAVRALGLDETATDLFSTEAICASLRRAASFLCPATPRRLVEAVLEAISPLDEACLVTRGQVAEQLDLLVSIGDLVELPRQEDRGSRQLYLAPPSYVAKAPGQYLLLGVRPNASPLVDESVDTEVLYEGHTRSVELDPEVGPIRLRAAGLREIRREHWLNHPSADRAAAVVVAMRQRLDQAAESGHVSGLTIIDPGASVHYYRGRWRPPSDGDSGDFVARRPQAYGADLWCLVRIERGVPRALVDLPVETSDATAYDEAWRFQAAIDAVIGNPQVMHVRSAAGAPGSRLLDLFGPVPGWAQRYLELVGTPVSRARGALTSYRVPISVIGEMSAFVTDMLWMHVREEGGVA</sequence>
<protein>
    <submittedName>
        <fullName evidence="1">Uncharacterized protein</fullName>
    </submittedName>
</protein>
<keyword evidence="2" id="KW-1185">Reference proteome</keyword>
<dbReference type="RefSeq" id="WP_189980251.1">
    <property type="nucleotide sequence ID" value="NZ_BMUL01000012.1"/>
</dbReference>
<name>A0A918WBM4_9ACTN</name>
<gene>
    <name evidence="1" type="ORF">GCM10010305_45090</name>
</gene>
<reference evidence="1" key="2">
    <citation type="submission" date="2020-09" db="EMBL/GenBank/DDBJ databases">
        <authorList>
            <person name="Sun Q."/>
            <person name="Ohkuma M."/>
        </authorList>
    </citation>
    <scope>NUCLEOTIDE SEQUENCE</scope>
    <source>
        <strain evidence="1">JCM 4518</strain>
    </source>
</reference>
<comment type="caution">
    <text evidence="1">The sequence shown here is derived from an EMBL/GenBank/DDBJ whole genome shotgun (WGS) entry which is preliminary data.</text>
</comment>
<organism evidence="1 2">
    <name type="scientific">Streptomyces termitum</name>
    <dbReference type="NCBI Taxonomy" id="67368"/>
    <lineage>
        <taxon>Bacteria</taxon>
        <taxon>Bacillati</taxon>
        <taxon>Actinomycetota</taxon>
        <taxon>Actinomycetes</taxon>
        <taxon>Kitasatosporales</taxon>
        <taxon>Streptomycetaceae</taxon>
        <taxon>Streptomyces</taxon>
    </lineage>
</organism>
<evidence type="ECO:0000313" key="2">
    <source>
        <dbReference type="Proteomes" id="UP000644020"/>
    </source>
</evidence>
<reference evidence="1" key="1">
    <citation type="journal article" date="2014" name="Int. J. Syst. Evol. Microbiol.">
        <title>Complete genome sequence of Corynebacterium casei LMG S-19264T (=DSM 44701T), isolated from a smear-ripened cheese.</title>
        <authorList>
            <consortium name="US DOE Joint Genome Institute (JGI-PGF)"/>
            <person name="Walter F."/>
            <person name="Albersmeier A."/>
            <person name="Kalinowski J."/>
            <person name="Ruckert C."/>
        </authorList>
    </citation>
    <scope>NUCLEOTIDE SEQUENCE</scope>
    <source>
        <strain evidence="1">JCM 4518</strain>
    </source>
</reference>
<evidence type="ECO:0000313" key="1">
    <source>
        <dbReference type="EMBL" id="GHA96504.1"/>
    </source>
</evidence>
<proteinExistence type="predicted"/>
<dbReference type="EMBL" id="BMUL01000012">
    <property type="protein sequence ID" value="GHA96504.1"/>
    <property type="molecule type" value="Genomic_DNA"/>
</dbReference>
<dbReference type="AlphaFoldDB" id="A0A918WBM4"/>
<accession>A0A918WBM4</accession>
<dbReference type="Proteomes" id="UP000644020">
    <property type="component" value="Unassembled WGS sequence"/>
</dbReference>